<gene>
    <name evidence="2" type="primary">LOC107785849</name>
</gene>
<reference evidence="2" key="2">
    <citation type="submission" date="2025-08" db="UniProtKB">
        <authorList>
            <consortium name="RefSeq"/>
        </authorList>
    </citation>
    <scope>IDENTIFICATION</scope>
    <source>
        <tissue evidence="2">Leaf</tissue>
    </source>
</reference>
<dbReference type="Proteomes" id="UP000790787">
    <property type="component" value="Chromosome 18"/>
</dbReference>
<keyword evidence="1" id="KW-1185">Reference proteome</keyword>
<dbReference type="RefSeq" id="XP_075092945.1">
    <property type="nucleotide sequence ID" value="XM_075236844.1"/>
</dbReference>
<accession>A0AC58T6T0</accession>
<name>A0AC58T6T0_TOBAC</name>
<evidence type="ECO:0000313" key="1">
    <source>
        <dbReference type="Proteomes" id="UP000790787"/>
    </source>
</evidence>
<proteinExistence type="predicted"/>
<sequence length="144" mass="17147">MRQMPPSTHASDSSEDDDPEELQCDCYHRMIIRPEGNEFIPNHRTTKIITEAFGRLYDALYATWSDFLPELVEQIFNKFKIKCSREDRHNSEICANFVFKCRKRLSDSFCSARKKSNKSSWVLPYLWEDQPRQWTTDKSEKRSE</sequence>
<protein>
    <submittedName>
        <fullName evidence="2">Uncharacterized protein LOC107785849</fullName>
    </submittedName>
</protein>
<organism evidence="1 2">
    <name type="scientific">Nicotiana tabacum</name>
    <name type="common">Common tobacco</name>
    <dbReference type="NCBI Taxonomy" id="4097"/>
    <lineage>
        <taxon>Eukaryota</taxon>
        <taxon>Viridiplantae</taxon>
        <taxon>Streptophyta</taxon>
        <taxon>Embryophyta</taxon>
        <taxon>Tracheophyta</taxon>
        <taxon>Spermatophyta</taxon>
        <taxon>Magnoliopsida</taxon>
        <taxon>eudicotyledons</taxon>
        <taxon>Gunneridae</taxon>
        <taxon>Pentapetalae</taxon>
        <taxon>asterids</taxon>
        <taxon>lamiids</taxon>
        <taxon>Solanales</taxon>
        <taxon>Solanaceae</taxon>
        <taxon>Nicotianoideae</taxon>
        <taxon>Nicotianeae</taxon>
        <taxon>Nicotiana</taxon>
    </lineage>
</organism>
<evidence type="ECO:0000313" key="2">
    <source>
        <dbReference type="RefSeq" id="XP_075092945.1"/>
    </source>
</evidence>
<reference evidence="1" key="1">
    <citation type="journal article" date="2014" name="Nat. Commun.">
        <title>The tobacco genome sequence and its comparison with those of tomato and potato.</title>
        <authorList>
            <person name="Sierro N."/>
            <person name="Battey J.N."/>
            <person name="Ouadi S."/>
            <person name="Bakaher N."/>
            <person name="Bovet L."/>
            <person name="Willig A."/>
            <person name="Goepfert S."/>
            <person name="Peitsch M.C."/>
            <person name="Ivanov N.V."/>
        </authorList>
    </citation>
    <scope>NUCLEOTIDE SEQUENCE [LARGE SCALE GENOMIC DNA]</scope>
</reference>